<comment type="cofactor">
    <cofactor evidence="7">
        <name>Mg(2+)</name>
        <dbReference type="ChEBI" id="CHEBI:18420"/>
    </cofactor>
    <cofactor evidence="7">
        <name>Mn(2+)</name>
        <dbReference type="ChEBI" id="CHEBI:29035"/>
    </cofactor>
</comment>
<evidence type="ECO:0000256" key="7">
    <source>
        <dbReference type="RuleBase" id="RU365033"/>
    </source>
</evidence>
<evidence type="ECO:0000256" key="2">
    <source>
        <dbReference type="ARBA" id="ARBA00022763"/>
    </source>
</evidence>
<comment type="subcellular location">
    <subcellularLocation>
        <location evidence="7">Nucleus</location>
    </subcellularLocation>
</comment>
<keyword evidence="2 6" id="KW-0227">DNA damage</keyword>
<evidence type="ECO:0000256" key="6">
    <source>
        <dbReference type="PROSITE-ProRule" id="PRU01256"/>
    </source>
</evidence>
<organism evidence="10 11">
    <name type="scientific">Hippocampus comes</name>
    <name type="common">Tiger tail seahorse</name>
    <dbReference type="NCBI Taxonomy" id="109280"/>
    <lineage>
        <taxon>Eukaryota</taxon>
        <taxon>Metazoa</taxon>
        <taxon>Chordata</taxon>
        <taxon>Craniata</taxon>
        <taxon>Vertebrata</taxon>
        <taxon>Euteleostomi</taxon>
        <taxon>Actinopterygii</taxon>
        <taxon>Neopterygii</taxon>
        <taxon>Teleostei</taxon>
        <taxon>Neoteleostei</taxon>
        <taxon>Acanthomorphata</taxon>
        <taxon>Syngnathiaria</taxon>
        <taxon>Syngnathiformes</taxon>
        <taxon>Syngnathoidei</taxon>
        <taxon>Syngnathidae</taxon>
        <taxon>Hippocampus</taxon>
    </lineage>
</organism>
<dbReference type="SMART" id="SM00734">
    <property type="entry name" value="ZnF_Rad18"/>
    <property type="match status" value="1"/>
</dbReference>
<dbReference type="AlphaFoldDB" id="A0A3Q2YAJ8"/>
<dbReference type="GO" id="GO:0004528">
    <property type="term" value="F:phosphodiesterase I activity"/>
    <property type="evidence" value="ECO:0007669"/>
    <property type="project" value="UniProtKB-EC"/>
</dbReference>
<dbReference type="GO" id="GO:0005634">
    <property type="term" value="C:nucleus"/>
    <property type="evidence" value="ECO:0007669"/>
    <property type="project" value="UniProtKB-SubCell"/>
</dbReference>
<protein>
    <recommendedName>
        <fullName evidence="7">Fanconi-associated nuclease</fullName>
        <ecNumber evidence="7">3.1.4.1</ecNumber>
    </recommendedName>
</protein>
<keyword evidence="7" id="KW-0540">Nuclease</keyword>
<proteinExistence type="inferred from homology"/>
<evidence type="ECO:0000256" key="8">
    <source>
        <dbReference type="SAM" id="MobiDB-lite"/>
    </source>
</evidence>
<sequence>MTGKGDNHKARRGLSLSKNKKRSSAHAVNTTPITSFFSNPQPCKLSCPLCGQTVPRFEINEHIDLQCKNFERTDSNASSASNVVSPSRTCSRSPQLDPELKEETKTSPYFKTRTSPNVSQEISSKTVVRKLELGSLSAKLSRTCEKTNERTHSDVKHAFSDPNKDTLDDVSISQTEILASQASGTNGDSKRTIELTTNAGMCTTTAGSSGKDLETGLKVSLSSSSNPIKRKKETPVKGKVSNLRKKPKHEVTSSTEVSFGQETGDGVELEPKMPSPADDDPLSILDNTSSNLHTVCVPEKSTSDQTGNTSPPQRLPYYLRNFQTVLQAVLENEDDRALFNQDDMTLVQAFEKLSGMLKYKKSSATLCF</sequence>
<feature type="region of interest" description="Disordered" evidence="8">
    <location>
        <begin position="1"/>
        <end position="33"/>
    </location>
</feature>
<dbReference type="GO" id="GO:0070336">
    <property type="term" value="F:flap-structured DNA binding"/>
    <property type="evidence" value="ECO:0007669"/>
    <property type="project" value="TreeGrafter"/>
</dbReference>
<reference evidence="10" key="2">
    <citation type="submission" date="2025-09" db="UniProtKB">
        <authorList>
            <consortium name="Ensembl"/>
        </authorList>
    </citation>
    <scope>IDENTIFICATION</scope>
</reference>
<keyword evidence="7" id="KW-0539">Nucleus</keyword>
<name>A0A3Q2YAJ8_HIPCM</name>
<dbReference type="PANTHER" id="PTHR15749">
    <property type="entry name" value="FANCONI-ASSOCIATED NUCLEASE 1"/>
    <property type="match status" value="1"/>
</dbReference>
<dbReference type="PROSITE" id="PS51908">
    <property type="entry name" value="ZF_UBZ4"/>
    <property type="match status" value="1"/>
</dbReference>
<keyword evidence="7" id="KW-0378">Hydrolase</keyword>
<evidence type="ECO:0000256" key="5">
    <source>
        <dbReference type="ARBA" id="ARBA00023204"/>
    </source>
</evidence>
<feature type="region of interest" description="Disordered" evidence="8">
    <location>
        <begin position="219"/>
        <end position="279"/>
    </location>
</feature>
<keyword evidence="5 6" id="KW-0234">DNA repair</keyword>
<dbReference type="GO" id="GO:0008409">
    <property type="term" value="F:5'-3' exonuclease activity"/>
    <property type="evidence" value="ECO:0007669"/>
    <property type="project" value="TreeGrafter"/>
</dbReference>
<feature type="domain" description="UBZ4-type" evidence="9">
    <location>
        <begin position="44"/>
        <end position="72"/>
    </location>
</feature>
<feature type="compositionally biased region" description="Low complexity" evidence="8">
    <location>
        <begin position="75"/>
        <end position="85"/>
    </location>
</feature>
<feature type="region of interest" description="Disordered" evidence="8">
    <location>
        <begin position="75"/>
        <end position="121"/>
    </location>
</feature>
<evidence type="ECO:0000256" key="3">
    <source>
        <dbReference type="ARBA" id="ARBA00022771"/>
    </source>
</evidence>
<keyword evidence="7" id="KW-0460">Magnesium</keyword>
<keyword evidence="11" id="KW-1185">Reference proteome</keyword>
<dbReference type="STRING" id="109280.ENSHCOP00000014776"/>
<comment type="similarity">
    <text evidence="7">Belongs to the FAN1 family.</text>
</comment>
<dbReference type="Ensembl" id="ENSHCOT00000027818.1">
    <property type="protein sequence ID" value="ENSHCOP00000014776.1"/>
    <property type="gene ID" value="ENSHCOG00000018226.1"/>
</dbReference>
<dbReference type="Proteomes" id="UP000264820">
    <property type="component" value="Unplaced"/>
</dbReference>
<evidence type="ECO:0000313" key="11">
    <source>
        <dbReference type="Proteomes" id="UP000264820"/>
    </source>
</evidence>
<keyword evidence="3 6" id="KW-0863">Zinc-finger</keyword>
<accession>A0A3Q2YAJ8</accession>
<dbReference type="GO" id="GO:0036297">
    <property type="term" value="P:interstrand cross-link repair"/>
    <property type="evidence" value="ECO:0007669"/>
    <property type="project" value="InterPro"/>
</dbReference>
<dbReference type="EC" id="3.1.4.1" evidence="7"/>
<dbReference type="GO" id="GO:0008270">
    <property type="term" value="F:zinc ion binding"/>
    <property type="evidence" value="ECO:0007669"/>
    <property type="project" value="UniProtKB-KW"/>
</dbReference>
<evidence type="ECO:0000259" key="9">
    <source>
        <dbReference type="PROSITE" id="PS51908"/>
    </source>
</evidence>
<comment type="catalytic activity">
    <reaction evidence="7">
        <text>Hydrolytically removes 5'-nucleotides successively from the 3'-hydroxy termini of 3'-hydroxy-terminated oligonucleotides.</text>
        <dbReference type="EC" id="3.1.4.1"/>
    </reaction>
</comment>
<evidence type="ECO:0000313" key="10">
    <source>
        <dbReference type="Ensembl" id="ENSHCOP00000014776.1"/>
    </source>
</evidence>
<dbReference type="InterPro" id="IPR006642">
    <property type="entry name" value="Rad18_UBZ4"/>
</dbReference>
<keyword evidence="7" id="KW-0464">Manganese</keyword>
<feature type="compositionally biased region" description="Polar residues" evidence="8">
    <location>
        <begin position="252"/>
        <end position="261"/>
    </location>
</feature>
<keyword evidence="1 7" id="KW-0479">Metal-binding</keyword>
<feature type="compositionally biased region" description="Polar residues" evidence="8">
    <location>
        <begin position="106"/>
        <end position="121"/>
    </location>
</feature>
<dbReference type="InterPro" id="IPR033315">
    <property type="entry name" value="Fan1-like"/>
</dbReference>
<reference evidence="10" key="1">
    <citation type="submission" date="2025-08" db="UniProtKB">
        <authorList>
            <consortium name="Ensembl"/>
        </authorList>
    </citation>
    <scope>IDENTIFICATION</scope>
</reference>
<comment type="function">
    <text evidence="7">Nuclease required for the repair of DNA interstrand cross-links (ICL). Acts as a 5'-3' exonuclease that anchors at a cut end of DNA and cleaves DNA successively at every third nucleotide, allowing to excise an ICL from one strand through flanking incisions.</text>
</comment>
<evidence type="ECO:0000256" key="1">
    <source>
        <dbReference type="ARBA" id="ARBA00022723"/>
    </source>
</evidence>
<evidence type="ECO:0000256" key="4">
    <source>
        <dbReference type="ARBA" id="ARBA00022833"/>
    </source>
</evidence>
<dbReference type="GO" id="GO:0017108">
    <property type="term" value="F:5'-flap endonuclease activity"/>
    <property type="evidence" value="ECO:0007669"/>
    <property type="project" value="TreeGrafter"/>
</dbReference>
<dbReference type="PANTHER" id="PTHR15749:SF4">
    <property type="entry name" value="FANCONI-ASSOCIATED NUCLEASE 1"/>
    <property type="match status" value="1"/>
</dbReference>
<keyword evidence="4" id="KW-0862">Zinc</keyword>